<feature type="domain" description="Fe/B12 periplasmic-binding" evidence="7">
    <location>
        <begin position="47"/>
        <end position="304"/>
    </location>
</feature>
<evidence type="ECO:0000256" key="5">
    <source>
        <dbReference type="ARBA" id="ARBA00022729"/>
    </source>
</evidence>
<feature type="signal peptide" evidence="6">
    <location>
        <begin position="1"/>
        <end position="27"/>
    </location>
</feature>
<keyword evidence="3" id="KW-0813">Transport</keyword>
<reference evidence="8 9" key="1">
    <citation type="submission" date="2016-10" db="EMBL/GenBank/DDBJ databases">
        <authorList>
            <person name="de Groot N.N."/>
        </authorList>
    </citation>
    <scope>NUCLEOTIDE SEQUENCE [LARGE SCALE GENOMIC DNA]</scope>
    <source>
        <strain evidence="8 9">DSM 22012</strain>
    </source>
</reference>
<dbReference type="AlphaFoldDB" id="A0A1H6D9N6"/>
<dbReference type="SUPFAM" id="SSF53807">
    <property type="entry name" value="Helical backbone' metal receptor"/>
    <property type="match status" value="1"/>
</dbReference>
<dbReference type="InterPro" id="IPR051313">
    <property type="entry name" value="Bact_iron-sidero_bind"/>
</dbReference>
<keyword evidence="4" id="KW-0406">Ion transport</keyword>
<dbReference type="CDD" id="cd01146">
    <property type="entry name" value="FhuD"/>
    <property type="match status" value="1"/>
</dbReference>
<keyword evidence="4" id="KW-0410">Iron transport</keyword>
<evidence type="ECO:0000256" key="3">
    <source>
        <dbReference type="ARBA" id="ARBA00022448"/>
    </source>
</evidence>
<evidence type="ECO:0000256" key="6">
    <source>
        <dbReference type="SAM" id="SignalP"/>
    </source>
</evidence>
<feature type="chain" id="PRO_5009295650" evidence="6">
    <location>
        <begin position="28"/>
        <end position="304"/>
    </location>
</feature>
<comment type="subcellular location">
    <subcellularLocation>
        <location evidence="1">Cell envelope</location>
    </subcellularLocation>
</comment>
<protein>
    <submittedName>
        <fullName evidence="8">Iron complex transport system substrate-binding protein</fullName>
    </submittedName>
</protein>
<dbReference type="NCBIfam" id="NF008501">
    <property type="entry name" value="PRK11411.1"/>
    <property type="match status" value="1"/>
</dbReference>
<dbReference type="PANTHER" id="PTHR30532:SF29">
    <property type="entry name" value="FE(3+) DICITRATE-BINDING PERIPLASMIC PROTEIN"/>
    <property type="match status" value="1"/>
</dbReference>
<evidence type="ECO:0000313" key="8">
    <source>
        <dbReference type="EMBL" id="SEG81980.1"/>
    </source>
</evidence>
<dbReference type="GO" id="GO:0030288">
    <property type="term" value="C:outer membrane-bounded periplasmic space"/>
    <property type="evidence" value="ECO:0007669"/>
    <property type="project" value="TreeGrafter"/>
</dbReference>
<dbReference type="EMBL" id="FNVQ01000005">
    <property type="protein sequence ID" value="SEG81980.1"/>
    <property type="molecule type" value="Genomic_DNA"/>
</dbReference>
<dbReference type="InterPro" id="IPR002491">
    <property type="entry name" value="ABC_transptr_periplasmic_BD"/>
</dbReference>
<comment type="similarity">
    <text evidence="2">Belongs to the bacterial solute-binding protein 8 family.</text>
</comment>
<proteinExistence type="inferred from homology"/>
<dbReference type="GO" id="GO:1901678">
    <property type="term" value="P:iron coordination entity transport"/>
    <property type="evidence" value="ECO:0007669"/>
    <property type="project" value="UniProtKB-ARBA"/>
</dbReference>
<dbReference type="PROSITE" id="PS50983">
    <property type="entry name" value="FE_B12_PBP"/>
    <property type="match status" value="1"/>
</dbReference>
<name>A0A1H6D9N6_9GAMM</name>
<accession>A0A1H6D9N6</accession>
<sequence>MKAVFKHWIIRFWLIFALPFCAVQAQAGATIEMPGFGELQLEGVPQRIVALEYPFVDALATLGVKPVGVADDNAPERLLPEIRASIGGWQSVGTRAQPSLETIAALKPDLIIADIDRHGAVYAQLQKIAPTLILPSRRASYAETLNSELVISRALGKEQQMQTRLEAHQQTMEKFATQLPQQTEIQFAVATPKNLYAHAPDSFIGGLIRTLGLSVPSINRSDSDEVRQIGLEQLLAFNPPHLVVGRYNDANLLQQWQKQPLWQLLSAVQNNHVYPVDANIWVRGPGILAAEQMAADLVSLLGQG</sequence>
<evidence type="ECO:0000256" key="2">
    <source>
        <dbReference type="ARBA" id="ARBA00008814"/>
    </source>
</evidence>
<dbReference type="Proteomes" id="UP000236745">
    <property type="component" value="Unassembled WGS sequence"/>
</dbReference>
<gene>
    <name evidence="8" type="ORF">SAMN05444390_105288</name>
</gene>
<evidence type="ECO:0000313" key="9">
    <source>
        <dbReference type="Proteomes" id="UP000236745"/>
    </source>
</evidence>
<organism evidence="8 9">
    <name type="scientific">Marinobacterium lutimaris</name>
    <dbReference type="NCBI Taxonomy" id="568106"/>
    <lineage>
        <taxon>Bacteria</taxon>
        <taxon>Pseudomonadati</taxon>
        <taxon>Pseudomonadota</taxon>
        <taxon>Gammaproteobacteria</taxon>
        <taxon>Oceanospirillales</taxon>
        <taxon>Oceanospirillaceae</taxon>
        <taxon>Marinobacterium</taxon>
    </lineage>
</organism>
<dbReference type="PANTHER" id="PTHR30532">
    <property type="entry name" value="IRON III DICITRATE-BINDING PERIPLASMIC PROTEIN"/>
    <property type="match status" value="1"/>
</dbReference>
<dbReference type="Gene3D" id="3.40.50.1980">
    <property type="entry name" value="Nitrogenase molybdenum iron protein domain"/>
    <property type="match status" value="2"/>
</dbReference>
<keyword evidence="4" id="KW-0408">Iron</keyword>
<dbReference type="RefSeq" id="WP_235009220.1">
    <property type="nucleotide sequence ID" value="NZ_FNVQ01000005.1"/>
</dbReference>
<dbReference type="Pfam" id="PF01497">
    <property type="entry name" value="Peripla_BP_2"/>
    <property type="match status" value="1"/>
</dbReference>
<evidence type="ECO:0000256" key="4">
    <source>
        <dbReference type="ARBA" id="ARBA00022496"/>
    </source>
</evidence>
<evidence type="ECO:0000256" key="1">
    <source>
        <dbReference type="ARBA" id="ARBA00004196"/>
    </source>
</evidence>
<keyword evidence="5 6" id="KW-0732">Signal</keyword>
<keyword evidence="9" id="KW-1185">Reference proteome</keyword>
<evidence type="ECO:0000259" key="7">
    <source>
        <dbReference type="PROSITE" id="PS50983"/>
    </source>
</evidence>